<evidence type="ECO:0000256" key="1">
    <source>
        <dbReference type="ARBA" id="ARBA00022649"/>
    </source>
</evidence>
<keyword evidence="1" id="KW-1277">Toxin-antitoxin system</keyword>
<dbReference type="GO" id="GO:0016787">
    <property type="term" value="F:hydrolase activity"/>
    <property type="evidence" value="ECO:0007669"/>
    <property type="project" value="UniProtKB-KW"/>
</dbReference>
<keyword evidence="3" id="KW-0378">Hydrolase</keyword>
<dbReference type="GO" id="GO:0004540">
    <property type="term" value="F:RNA nuclease activity"/>
    <property type="evidence" value="ECO:0007669"/>
    <property type="project" value="InterPro"/>
</dbReference>
<dbReference type="Pfam" id="PF01934">
    <property type="entry name" value="HepT-like"/>
    <property type="match status" value="1"/>
</dbReference>
<dbReference type="InterPro" id="IPR037038">
    <property type="entry name" value="HepT-like_sf"/>
</dbReference>
<proteinExistence type="inferred from homology"/>
<gene>
    <name evidence="5" type="ORF">CP523_04815</name>
</gene>
<comment type="similarity">
    <text evidence="4">Belongs to the HepT RNase toxin family.</text>
</comment>
<dbReference type="KEGG" id="csep:CP523_04815"/>
<evidence type="ECO:0000256" key="2">
    <source>
        <dbReference type="ARBA" id="ARBA00022722"/>
    </source>
</evidence>
<evidence type="ECO:0000256" key="3">
    <source>
        <dbReference type="ARBA" id="ARBA00022801"/>
    </source>
</evidence>
<dbReference type="AlphaFoldDB" id="A0A9N7PLG2"/>
<name>A0A9N7PLG2_CLOSE</name>
<evidence type="ECO:0000313" key="5">
    <source>
        <dbReference type="EMBL" id="AYE33842.1"/>
    </source>
</evidence>
<dbReference type="Proteomes" id="UP000280586">
    <property type="component" value="Chromosome"/>
</dbReference>
<sequence>MVGFRNIAVHNYQEVSLKVIKMIIEKHIYDFNEFIYAINKLI</sequence>
<reference evidence="5 6" key="1">
    <citation type="submission" date="2017-09" db="EMBL/GenBank/DDBJ databases">
        <authorList>
            <person name="Thomas P."/>
            <person name="Seyboldt C."/>
        </authorList>
    </citation>
    <scope>NUCLEOTIDE SEQUENCE [LARGE SCALE GENOMIC DNA]</scope>
    <source>
        <strain evidence="5 6">DSM 7534</strain>
    </source>
</reference>
<dbReference type="OrthoDB" id="9796612at2"/>
<dbReference type="GO" id="GO:0110001">
    <property type="term" value="C:toxin-antitoxin complex"/>
    <property type="evidence" value="ECO:0007669"/>
    <property type="project" value="InterPro"/>
</dbReference>
<keyword evidence="2" id="KW-0540">Nuclease</keyword>
<evidence type="ECO:0000313" key="6">
    <source>
        <dbReference type="Proteomes" id="UP000280586"/>
    </source>
</evidence>
<evidence type="ECO:0000256" key="4">
    <source>
        <dbReference type="ARBA" id="ARBA00024207"/>
    </source>
</evidence>
<dbReference type="EMBL" id="CP023671">
    <property type="protein sequence ID" value="AYE33842.1"/>
    <property type="molecule type" value="Genomic_DNA"/>
</dbReference>
<dbReference type="InterPro" id="IPR008201">
    <property type="entry name" value="HepT-like"/>
</dbReference>
<organism evidence="5 6">
    <name type="scientific">Clostridium septicum</name>
    <dbReference type="NCBI Taxonomy" id="1504"/>
    <lineage>
        <taxon>Bacteria</taxon>
        <taxon>Bacillati</taxon>
        <taxon>Bacillota</taxon>
        <taxon>Clostridia</taxon>
        <taxon>Eubacteriales</taxon>
        <taxon>Clostridiaceae</taxon>
        <taxon>Clostridium</taxon>
    </lineage>
</organism>
<dbReference type="Gene3D" id="1.20.120.580">
    <property type="entry name" value="bsu32300-like"/>
    <property type="match status" value="1"/>
</dbReference>
<protein>
    <submittedName>
        <fullName evidence="5">DUF86 domain-containing protein</fullName>
    </submittedName>
</protein>
<accession>A0A9N7PLG2</accession>